<evidence type="ECO:0000313" key="2">
    <source>
        <dbReference type="EMBL" id="GAA2533628.1"/>
    </source>
</evidence>
<accession>A0ABN3NU15</accession>
<dbReference type="Proteomes" id="UP001499978">
    <property type="component" value="Unassembled WGS sequence"/>
</dbReference>
<proteinExistence type="predicted"/>
<dbReference type="Pfam" id="PF01526">
    <property type="entry name" value="DDE_Tnp_Tn3"/>
    <property type="match status" value="1"/>
</dbReference>
<dbReference type="InterPro" id="IPR002513">
    <property type="entry name" value="Tn3_Tnp_DDE_dom"/>
</dbReference>
<keyword evidence="3" id="KW-1185">Reference proteome</keyword>
<gene>
    <name evidence="2" type="ORF">GCM10010201_36270</name>
</gene>
<sequence>MFISDTGSYSDMVFGLLKLLGVDYRPELAGLPDQRLWRTVRAADYGPLDTASRSLIDLEKIKRHWSDILRIAASVHTGAVAASEVMRILQRGGNPTQLGDALAHFGRIFKTLHVLSSSTGSSTGATSSGCATCRRNAIGWPSTSATAVAANSARSITRG</sequence>
<organism evidence="2 3">
    <name type="scientific">Pilimelia columellifera subsp. columellifera</name>
    <dbReference type="NCBI Taxonomy" id="706583"/>
    <lineage>
        <taxon>Bacteria</taxon>
        <taxon>Bacillati</taxon>
        <taxon>Actinomycetota</taxon>
        <taxon>Actinomycetes</taxon>
        <taxon>Micromonosporales</taxon>
        <taxon>Micromonosporaceae</taxon>
        <taxon>Pilimelia</taxon>
    </lineage>
</organism>
<comment type="caution">
    <text evidence="2">The sequence shown here is derived from an EMBL/GenBank/DDBJ whole genome shotgun (WGS) entry which is preliminary data.</text>
</comment>
<evidence type="ECO:0000313" key="3">
    <source>
        <dbReference type="Proteomes" id="UP001499978"/>
    </source>
</evidence>
<reference evidence="2 3" key="1">
    <citation type="journal article" date="2019" name="Int. J. Syst. Evol. Microbiol.">
        <title>The Global Catalogue of Microorganisms (GCM) 10K type strain sequencing project: providing services to taxonomists for standard genome sequencing and annotation.</title>
        <authorList>
            <consortium name="The Broad Institute Genomics Platform"/>
            <consortium name="The Broad Institute Genome Sequencing Center for Infectious Disease"/>
            <person name="Wu L."/>
            <person name="Ma J."/>
        </authorList>
    </citation>
    <scope>NUCLEOTIDE SEQUENCE [LARGE SCALE GENOMIC DNA]</scope>
    <source>
        <strain evidence="2 3">JCM 3367</strain>
    </source>
</reference>
<name>A0ABN3NU15_9ACTN</name>
<feature type="domain" description="Tn3 transposase DDE" evidence="1">
    <location>
        <begin position="3"/>
        <end position="115"/>
    </location>
</feature>
<dbReference type="RefSeq" id="WP_344174732.1">
    <property type="nucleotide sequence ID" value="NZ_BAAARY010000054.1"/>
</dbReference>
<protein>
    <recommendedName>
        <fullName evidence="1">Tn3 transposase DDE domain-containing protein</fullName>
    </recommendedName>
</protein>
<dbReference type="EMBL" id="BAAARY010000054">
    <property type="protein sequence ID" value="GAA2533628.1"/>
    <property type="molecule type" value="Genomic_DNA"/>
</dbReference>
<evidence type="ECO:0000259" key="1">
    <source>
        <dbReference type="Pfam" id="PF01526"/>
    </source>
</evidence>